<name>A0A699K981_TANCI</name>
<reference evidence="2" key="1">
    <citation type="journal article" date="2019" name="Sci. Rep.">
        <title>Draft genome of Tanacetum cinerariifolium, the natural source of mosquito coil.</title>
        <authorList>
            <person name="Yamashiro T."/>
            <person name="Shiraishi A."/>
            <person name="Satake H."/>
            <person name="Nakayama K."/>
        </authorList>
    </citation>
    <scope>NUCLEOTIDE SEQUENCE</scope>
</reference>
<accession>A0A699K981</accession>
<feature type="compositionally biased region" description="Basic and acidic residues" evidence="1">
    <location>
        <begin position="258"/>
        <end position="277"/>
    </location>
</feature>
<organism evidence="2">
    <name type="scientific">Tanacetum cinerariifolium</name>
    <name type="common">Dalmatian daisy</name>
    <name type="synonym">Chrysanthemum cinerariifolium</name>
    <dbReference type="NCBI Taxonomy" id="118510"/>
    <lineage>
        <taxon>Eukaryota</taxon>
        <taxon>Viridiplantae</taxon>
        <taxon>Streptophyta</taxon>
        <taxon>Embryophyta</taxon>
        <taxon>Tracheophyta</taxon>
        <taxon>Spermatophyta</taxon>
        <taxon>Magnoliopsida</taxon>
        <taxon>eudicotyledons</taxon>
        <taxon>Gunneridae</taxon>
        <taxon>Pentapetalae</taxon>
        <taxon>asterids</taxon>
        <taxon>campanulids</taxon>
        <taxon>Asterales</taxon>
        <taxon>Asteraceae</taxon>
        <taxon>Asteroideae</taxon>
        <taxon>Anthemideae</taxon>
        <taxon>Anthemidinae</taxon>
        <taxon>Tanacetum</taxon>
    </lineage>
</organism>
<sequence>MEISPLHVDASPTTLSSGYVTESDAEEDLGEDLKEDLKEDLNEDLADYPAVGGDDDDEEEEEDSEEEDEKEEHQAPVDSTTLPAIDHVPSVKDTEVFEINESALTPPSPPTHTSLTYADAPLDYKAAMIRSRAASPPPALIVVVAIALPLSSPPPSPLTPLSSPLPYIPSPPLPLPSPPLPLLAPSLPLLLPATDRREDVPKADVPPRKRLCLTAPALRFEVGESSAAVVARYPGLDVTHATDYSFVDIVDATPRRPMSREQGHDKTKEPELARDPEPQDGPANVGSC</sequence>
<protein>
    <submittedName>
        <fullName evidence="2">Uncharacterized protein</fullName>
    </submittedName>
</protein>
<comment type="caution">
    <text evidence="2">The sequence shown here is derived from an EMBL/GenBank/DDBJ whole genome shotgun (WGS) entry which is preliminary data.</text>
</comment>
<proteinExistence type="predicted"/>
<dbReference type="EMBL" id="BKCJ010495573">
    <property type="protein sequence ID" value="GFA82741.1"/>
    <property type="molecule type" value="Genomic_DNA"/>
</dbReference>
<gene>
    <name evidence="2" type="ORF">Tci_654713</name>
</gene>
<feature type="compositionally biased region" description="Acidic residues" evidence="1">
    <location>
        <begin position="53"/>
        <end position="70"/>
    </location>
</feature>
<feature type="non-terminal residue" evidence="2">
    <location>
        <position position="288"/>
    </location>
</feature>
<feature type="region of interest" description="Disordered" evidence="1">
    <location>
        <begin position="1"/>
        <end position="86"/>
    </location>
</feature>
<feature type="region of interest" description="Disordered" evidence="1">
    <location>
        <begin position="253"/>
        <end position="288"/>
    </location>
</feature>
<feature type="compositionally biased region" description="Polar residues" evidence="1">
    <location>
        <begin position="11"/>
        <end position="20"/>
    </location>
</feature>
<dbReference type="AlphaFoldDB" id="A0A699K981"/>
<evidence type="ECO:0000313" key="2">
    <source>
        <dbReference type="EMBL" id="GFA82741.1"/>
    </source>
</evidence>
<evidence type="ECO:0000256" key="1">
    <source>
        <dbReference type="SAM" id="MobiDB-lite"/>
    </source>
</evidence>
<feature type="compositionally biased region" description="Basic and acidic residues" evidence="1">
    <location>
        <begin position="31"/>
        <end position="40"/>
    </location>
</feature>